<dbReference type="PANTHER" id="PTHR42959">
    <property type="entry name" value="CARBAMOYLTRANSFERASE"/>
    <property type="match status" value="1"/>
</dbReference>
<dbReference type="Gene3D" id="3.30.420.360">
    <property type="match status" value="1"/>
</dbReference>
<dbReference type="RefSeq" id="WP_377176566.1">
    <property type="nucleotide sequence ID" value="NZ_JBHTMY010000002.1"/>
</dbReference>
<evidence type="ECO:0000256" key="3">
    <source>
        <dbReference type="ARBA" id="ARBA00022598"/>
    </source>
</evidence>
<dbReference type="PROSITE" id="PS51163">
    <property type="entry name" value="YRDC"/>
    <property type="match status" value="1"/>
</dbReference>
<evidence type="ECO:0000259" key="10">
    <source>
        <dbReference type="PROSITE" id="PS51160"/>
    </source>
</evidence>
<dbReference type="Proteomes" id="UP001597201">
    <property type="component" value="Unassembled WGS sequence"/>
</dbReference>
<dbReference type="Gene3D" id="3.30.110.120">
    <property type="match status" value="1"/>
</dbReference>
<dbReference type="EMBL" id="JBHTMY010000002">
    <property type="protein sequence ID" value="MFD1314704.1"/>
    <property type="molecule type" value="Genomic_DNA"/>
</dbReference>
<evidence type="ECO:0000256" key="7">
    <source>
        <dbReference type="ARBA" id="ARBA00048220"/>
    </source>
</evidence>
<evidence type="ECO:0000256" key="9">
    <source>
        <dbReference type="PROSITE-ProRule" id="PRU00520"/>
    </source>
</evidence>
<comment type="similarity">
    <text evidence="2 8">Belongs to the carbamoyltransferase HypF family.</text>
</comment>
<feature type="domain" description="YrdC-like" evidence="11">
    <location>
        <begin position="200"/>
        <end position="389"/>
    </location>
</feature>
<dbReference type="InterPro" id="IPR006070">
    <property type="entry name" value="Sua5-like_dom"/>
</dbReference>
<dbReference type="InterPro" id="IPR041440">
    <property type="entry name" value="HypF_C"/>
</dbReference>
<dbReference type="SUPFAM" id="SSF55821">
    <property type="entry name" value="YrdC/RibB"/>
    <property type="match status" value="1"/>
</dbReference>
<dbReference type="GO" id="GO:0016874">
    <property type="term" value="F:ligase activity"/>
    <property type="evidence" value="ECO:0007669"/>
    <property type="project" value="UniProtKB-KW"/>
</dbReference>
<dbReference type="SUPFAM" id="SSF53067">
    <property type="entry name" value="Actin-like ATPase domain"/>
    <property type="match status" value="1"/>
</dbReference>
<dbReference type="InterPro" id="IPR011125">
    <property type="entry name" value="Znf_HypF"/>
</dbReference>
<name>A0ABW3Y1U0_9FLAO</name>
<dbReference type="InterPro" id="IPR043129">
    <property type="entry name" value="ATPase_NBD"/>
</dbReference>
<comment type="pathway">
    <text evidence="1">Protein modification; [NiFe] hydrogenase maturation.</text>
</comment>
<dbReference type="InterPro" id="IPR001792">
    <property type="entry name" value="Acylphosphatase-like_dom"/>
</dbReference>
<evidence type="ECO:0000256" key="2">
    <source>
        <dbReference type="ARBA" id="ARBA00008097"/>
    </source>
</evidence>
<evidence type="ECO:0000313" key="12">
    <source>
        <dbReference type="EMBL" id="MFD1314704.1"/>
    </source>
</evidence>
<dbReference type="PANTHER" id="PTHR42959:SF1">
    <property type="entry name" value="CARBAMOYLTRANSFERASE HYPF"/>
    <property type="match status" value="1"/>
</dbReference>
<dbReference type="Gene3D" id="3.30.420.40">
    <property type="match status" value="1"/>
</dbReference>
<dbReference type="InterPro" id="IPR004421">
    <property type="entry name" value="Carbamoyltransferase_HypF"/>
</dbReference>
<dbReference type="NCBIfam" id="TIGR00143">
    <property type="entry name" value="hypF"/>
    <property type="match status" value="1"/>
</dbReference>
<dbReference type="SUPFAM" id="SSF54975">
    <property type="entry name" value="Acylphosphatase/BLUF domain-like"/>
    <property type="match status" value="1"/>
</dbReference>
<dbReference type="Pfam" id="PF00708">
    <property type="entry name" value="Acylphosphatase"/>
    <property type="match status" value="1"/>
</dbReference>
<dbReference type="InterPro" id="IPR055128">
    <property type="entry name" value="HypF_C_2"/>
</dbReference>
<evidence type="ECO:0000256" key="6">
    <source>
        <dbReference type="ARBA" id="ARBA00022833"/>
    </source>
</evidence>
<evidence type="ECO:0000256" key="5">
    <source>
        <dbReference type="ARBA" id="ARBA00022771"/>
    </source>
</evidence>
<comment type="catalytic activity">
    <reaction evidence="9">
        <text>an acyl phosphate + H2O = a carboxylate + phosphate + H(+)</text>
        <dbReference type="Rhea" id="RHEA:14965"/>
        <dbReference type="ChEBI" id="CHEBI:15377"/>
        <dbReference type="ChEBI" id="CHEBI:15378"/>
        <dbReference type="ChEBI" id="CHEBI:29067"/>
        <dbReference type="ChEBI" id="CHEBI:43474"/>
        <dbReference type="ChEBI" id="CHEBI:59918"/>
        <dbReference type="EC" id="3.6.1.7"/>
    </reaction>
</comment>
<protein>
    <recommendedName>
        <fullName evidence="8">Carbamoyltransferase</fullName>
        <ecNumber evidence="8">6.2.-.-</ecNumber>
    </recommendedName>
</protein>
<evidence type="ECO:0000256" key="8">
    <source>
        <dbReference type="PIRNR" id="PIRNR006256"/>
    </source>
</evidence>
<feature type="domain" description="Acylphosphatase-like" evidence="10">
    <location>
        <begin position="2"/>
        <end position="88"/>
    </location>
</feature>
<gene>
    <name evidence="12" type="primary">hypF</name>
    <name evidence="12" type="ORF">ACFQ39_03675</name>
</gene>
<dbReference type="PIRSF" id="PIRSF006256">
    <property type="entry name" value="CMPcnvr_hdrg_mat"/>
    <property type="match status" value="1"/>
</dbReference>
<organism evidence="12 13">
    <name type="scientific">Namhaeicola litoreus</name>
    <dbReference type="NCBI Taxonomy" id="1052145"/>
    <lineage>
        <taxon>Bacteria</taxon>
        <taxon>Pseudomonadati</taxon>
        <taxon>Bacteroidota</taxon>
        <taxon>Flavobacteriia</taxon>
        <taxon>Flavobacteriales</taxon>
        <taxon>Flavobacteriaceae</taxon>
        <taxon>Namhaeicola</taxon>
    </lineage>
</organism>
<dbReference type="InterPro" id="IPR051060">
    <property type="entry name" value="Carbamoyltrans_HypF-like"/>
</dbReference>
<accession>A0ABW3Y1U0</accession>
<evidence type="ECO:0000313" key="13">
    <source>
        <dbReference type="Proteomes" id="UP001597201"/>
    </source>
</evidence>
<dbReference type="InterPro" id="IPR036046">
    <property type="entry name" value="Acylphosphatase-like_dom_sf"/>
</dbReference>
<evidence type="ECO:0000256" key="4">
    <source>
        <dbReference type="ARBA" id="ARBA00022723"/>
    </source>
</evidence>
<feature type="active site" evidence="9">
    <location>
        <position position="35"/>
    </location>
</feature>
<proteinExistence type="inferred from homology"/>
<comment type="catalytic activity">
    <reaction evidence="7">
        <text>C-terminal L-cysteinyl-[HypE protein] + carbamoyl phosphate + ATP + H2O = C-terminal S-carboxamide-L-cysteinyl-[HypE protein] + AMP + phosphate + diphosphate + H(+)</text>
        <dbReference type="Rhea" id="RHEA:55636"/>
        <dbReference type="Rhea" id="RHEA-COMP:14247"/>
        <dbReference type="Rhea" id="RHEA-COMP:14392"/>
        <dbReference type="ChEBI" id="CHEBI:15377"/>
        <dbReference type="ChEBI" id="CHEBI:15378"/>
        <dbReference type="ChEBI" id="CHEBI:30616"/>
        <dbReference type="ChEBI" id="CHEBI:33019"/>
        <dbReference type="ChEBI" id="CHEBI:43474"/>
        <dbReference type="ChEBI" id="CHEBI:58228"/>
        <dbReference type="ChEBI" id="CHEBI:76913"/>
        <dbReference type="ChEBI" id="CHEBI:139126"/>
        <dbReference type="ChEBI" id="CHEBI:456215"/>
    </reaction>
</comment>
<dbReference type="PROSITE" id="PS51160">
    <property type="entry name" value="ACYLPHOSPHATASE_3"/>
    <property type="match status" value="1"/>
</dbReference>
<evidence type="ECO:0000259" key="11">
    <source>
        <dbReference type="PROSITE" id="PS51163"/>
    </source>
</evidence>
<reference evidence="13" key="1">
    <citation type="journal article" date="2019" name="Int. J. Syst. Evol. Microbiol.">
        <title>The Global Catalogue of Microorganisms (GCM) 10K type strain sequencing project: providing services to taxonomists for standard genome sequencing and annotation.</title>
        <authorList>
            <consortium name="The Broad Institute Genomics Platform"/>
            <consortium name="The Broad Institute Genome Sequencing Center for Infectious Disease"/>
            <person name="Wu L."/>
            <person name="Ma J."/>
        </authorList>
    </citation>
    <scope>NUCLEOTIDE SEQUENCE [LARGE SCALE GENOMIC DNA]</scope>
    <source>
        <strain evidence="13">CCUG 61485</strain>
    </source>
</reference>
<evidence type="ECO:0000256" key="1">
    <source>
        <dbReference type="ARBA" id="ARBA00004711"/>
    </source>
</evidence>
<keyword evidence="13" id="KW-1185">Reference proteome</keyword>
<comment type="caution">
    <text evidence="12">The sequence shown here is derived from an EMBL/GenBank/DDBJ whole genome shotgun (WGS) entry which is preliminary data.</text>
</comment>
<keyword evidence="6" id="KW-0862">Zinc</keyword>
<feature type="active site" evidence="9">
    <location>
        <position position="17"/>
    </location>
</feature>
<dbReference type="InterPro" id="IPR017945">
    <property type="entry name" value="DHBP_synth_RibB-like_a/b_dom"/>
</dbReference>
<dbReference type="EC" id="6.2.-.-" evidence="8"/>
<dbReference type="Pfam" id="PF07503">
    <property type="entry name" value="zf-HYPF"/>
    <property type="match status" value="2"/>
</dbReference>
<dbReference type="Pfam" id="PF22521">
    <property type="entry name" value="HypF_C_2"/>
    <property type="match status" value="1"/>
</dbReference>
<keyword evidence="5" id="KW-0863">Zinc-finger</keyword>
<dbReference type="Gene3D" id="3.90.870.50">
    <property type="match status" value="1"/>
</dbReference>
<dbReference type="Pfam" id="PF01300">
    <property type="entry name" value="Sua5_yciO_yrdC"/>
    <property type="match status" value="1"/>
</dbReference>
<keyword evidence="4" id="KW-0479">Metal-binding</keyword>
<keyword evidence="3 12" id="KW-0436">Ligase</keyword>
<dbReference type="Pfam" id="PF17788">
    <property type="entry name" value="HypF_C"/>
    <property type="match status" value="1"/>
</dbReference>
<keyword evidence="9" id="KW-0378">Hydrolase</keyword>
<sequence>MTFEISFSGQVQGVGFRPFVFNLAKKHGLKGFVSNNENGVIIQATGCDNLVHQFYQEIILKPPPLALIKDQSIKQIPDFNFDSFKILKSSKSEKLNLPLTPDFAICKDCQSELLDQNNKRFNYPFTTCVNCGPRWSVTKNFPFDRANTTLAEKVMCENCTAEYEAPSNRRFHSQTNTCSDCGFQLCLADTNGEILSTNVSNIFTEIGQVILDGAILALKNTSGFLLCCDARNKEAIQNLRKRKRRPNKPFAILYPSLTLVKEHFKICDEEEQLLGNSVSPVVILSHLKSKNDLLLNHIAPGLKQIGVMLPYTGILKLLSETLQIPLVATSGNIHGSPILSENGVAFGELIGVADFFLVHDLNIFNPQDDSVIKYSSKNKQKIIFRRSRGLAPSYFGFKEKSKKTILALGAHLKSTIAFLPNDHIYVSQYLGNLDHFEVYQRFTKTTSYFLELFEQRPELLLIDAHPAYQSSLFGKELSKKFNSHLIKVQHHIAHFASVLGEHTLFDHDRVLGVVWDGTGFGSDAQIWGGEFFLYENKEIERVGHFEYFNWLAGDKMSLEPRLSLLSLADETMSDLLATKFTNEELKLYHVILKKNQLKTSSVGRLFDAVASLLGICDLNSYVGEAAILLENNIVSLDFDKEEFYPFKKNSKNISPKLIIKSIFKDLQKGISQEKILSKFMFTLAKIIFYMAEKQKVKEIALSGGVFQNASLVDLLIDLKGKEYNLYFNESFSPNDENISFGQMMYALHIEKLGS</sequence>